<dbReference type="PRINTS" id="PR00367">
    <property type="entry name" value="ETHRSPELEMNT"/>
</dbReference>
<dbReference type="SUPFAM" id="SSF54171">
    <property type="entry name" value="DNA-binding domain"/>
    <property type="match status" value="1"/>
</dbReference>
<reference evidence="8" key="1">
    <citation type="submission" date="2019-09" db="EMBL/GenBank/DDBJ databases">
        <authorList>
            <person name="Zhang L."/>
        </authorList>
    </citation>
    <scope>NUCLEOTIDE SEQUENCE</scope>
</reference>
<dbReference type="GO" id="GO:0003677">
    <property type="term" value="F:DNA binding"/>
    <property type="evidence" value="ECO:0007669"/>
    <property type="project" value="UniProtKB-KW"/>
</dbReference>
<sequence>MSKEKSAGRVAGEIPPAGKPVNVRASYLTEDEETSLIIQALSLVFNGETTGAKQELELRVQVPEKEDSEGQRGVKKYRGVRLRPSGRWAAEIRDPHRRIRLWLGTFQTAEAAARAYDAAAIRLRGDRAKLNFLVDAVDSRVKEMERSGRHERRFQNHELHSLEEEHEQGRRADNAVDQLSSYSGFHALFSAPPAINTSAAPDDVLYQYGSLQKNCNVWSPCTADQDWLISSDHFPDTDGLSYEAFSQLHPALSDHHHQEQYHLHLQQQQMWLNHQEILGGFTLVPQAVDLYTGDLFGPTVGDNECPWTFPPLGCEHHELLDSWNMGSWGSAQDWSLPLQQQVLSASLQHEENCAFAASI</sequence>
<evidence type="ECO:0000256" key="1">
    <source>
        <dbReference type="ARBA" id="ARBA00004123"/>
    </source>
</evidence>
<protein>
    <recommendedName>
        <fullName evidence="7">AP2/ERF domain-containing protein</fullName>
    </recommendedName>
</protein>
<evidence type="ECO:0000313" key="8">
    <source>
        <dbReference type="EMBL" id="VVW65423.1"/>
    </source>
</evidence>
<dbReference type="GO" id="GO:0003700">
    <property type="term" value="F:DNA-binding transcription factor activity"/>
    <property type="evidence" value="ECO:0007669"/>
    <property type="project" value="InterPro"/>
</dbReference>
<dbReference type="EMBL" id="LR721786">
    <property type="protein sequence ID" value="VVW65423.1"/>
    <property type="molecule type" value="Genomic_DNA"/>
</dbReference>
<dbReference type="InterPro" id="IPR016177">
    <property type="entry name" value="DNA-bd_dom_sf"/>
</dbReference>
<dbReference type="FunFam" id="3.30.730.10:FF:000001">
    <property type="entry name" value="Ethylene-responsive transcription factor 2"/>
    <property type="match status" value="1"/>
</dbReference>
<feature type="region of interest" description="Disordered" evidence="6">
    <location>
        <begin position="144"/>
        <end position="170"/>
    </location>
</feature>
<organism evidence="8">
    <name type="scientific">Nymphaea colorata</name>
    <name type="common">pocket water lily</name>
    <dbReference type="NCBI Taxonomy" id="210225"/>
    <lineage>
        <taxon>Eukaryota</taxon>
        <taxon>Viridiplantae</taxon>
        <taxon>Streptophyta</taxon>
        <taxon>Embryophyta</taxon>
        <taxon>Tracheophyta</taxon>
        <taxon>Spermatophyta</taxon>
        <taxon>Magnoliopsida</taxon>
        <taxon>Nymphaeales</taxon>
        <taxon>Nymphaeaceae</taxon>
        <taxon>Nymphaea</taxon>
    </lineage>
</organism>
<comment type="subcellular location">
    <subcellularLocation>
        <location evidence="1">Nucleus</location>
    </subcellularLocation>
</comment>
<dbReference type="InterPro" id="IPR036955">
    <property type="entry name" value="AP2/ERF_dom_sf"/>
</dbReference>
<dbReference type="PANTHER" id="PTHR31194:SF225">
    <property type="entry name" value="AP2 DOMAIN CLASS TRANSCRIPTION FACTOR"/>
    <property type="match status" value="1"/>
</dbReference>
<dbReference type="CDD" id="cd00018">
    <property type="entry name" value="AP2"/>
    <property type="match status" value="1"/>
</dbReference>
<evidence type="ECO:0000256" key="5">
    <source>
        <dbReference type="ARBA" id="ARBA00023242"/>
    </source>
</evidence>
<keyword evidence="4" id="KW-0804">Transcription</keyword>
<keyword evidence="5" id="KW-0539">Nucleus</keyword>
<dbReference type="InterPro" id="IPR001471">
    <property type="entry name" value="AP2/ERF_dom"/>
</dbReference>
<keyword evidence="2" id="KW-0805">Transcription regulation</keyword>
<evidence type="ECO:0000256" key="6">
    <source>
        <dbReference type="SAM" id="MobiDB-lite"/>
    </source>
</evidence>
<dbReference type="SMART" id="SM00380">
    <property type="entry name" value="AP2"/>
    <property type="match status" value="1"/>
</dbReference>
<dbReference type="GO" id="GO:0005634">
    <property type="term" value="C:nucleus"/>
    <property type="evidence" value="ECO:0007669"/>
    <property type="project" value="UniProtKB-SubCell"/>
</dbReference>
<proteinExistence type="predicted"/>
<dbReference type="InterPro" id="IPR050913">
    <property type="entry name" value="AP2/ERF_ERF"/>
</dbReference>
<evidence type="ECO:0000256" key="3">
    <source>
        <dbReference type="ARBA" id="ARBA00023125"/>
    </source>
</evidence>
<accession>A0A5K1FLK8</accession>
<evidence type="ECO:0000256" key="2">
    <source>
        <dbReference type="ARBA" id="ARBA00023015"/>
    </source>
</evidence>
<dbReference type="Pfam" id="PF00847">
    <property type="entry name" value="AP2"/>
    <property type="match status" value="1"/>
</dbReference>
<dbReference type="AlphaFoldDB" id="A0A5K1FLK8"/>
<gene>
    <name evidence="8" type="ORF">NYM_LOCUS25869</name>
</gene>
<dbReference type="PANTHER" id="PTHR31194">
    <property type="entry name" value="SHN SHINE , DNA BINDING / TRANSCRIPTION FACTOR"/>
    <property type="match status" value="1"/>
</dbReference>
<keyword evidence="3" id="KW-0238">DNA-binding</keyword>
<feature type="domain" description="AP2/ERF" evidence="7">
    <location>
        <begin position="76"/>
        <end position="133"/>
    </location>
</feature>
<dbReference type="Gene3D" id="3.30.730.10">
    <property type="entry name" value="AP2/ERF domain"/>
    <property type="match status" value="1"/>
</dbReference>
<dbReference type="PROSITE" id="PS51032">
    <property type="entry name" value="AP2_ERF"/>
    <property type="match status" value="1"/>
</dbReference>
<dbReference type="Gramene" id="NC8G0219450.1">
    <property type="protein sequence ID" value="NC8G0219450.1:cds"/>
    <property type="gene ID" value="NC8G0219450"/>
</dbReference>
<evidence type="ECO:0000259" key="7">
    <source>
        <dbReference type="PROSITE" id="PS51032"/>
    </source>
</evidence>
<name>A0A5K1FLK8_9MAGN</name>
<evidence type="ECO:0000256" key="4">
    <source>
        <dbReference type="ARBA" id="ARBA00023163"/>
    </source>
</evidence>